<dbReference type="Gene3D" id="3.40.50.1820">
    <property type="entry name" value="alpha/beta hydrolase"/>
    <property type="match status" value="1"/>
</dbReference>
<sequence length="374" mass="42275">MDITSTAGRKAAAAFVTLLCICCLQPLQAQTGLKPGFDRAEYVELSRIHVLLYDTLTFPGKKKLPLPAHFQRVYRSEVIGLDNRWELWKYGNVAAINLRGTTKSPVGWLENFYAAMVPAKGELKLADNFTFKYQLASHPRAAVHVGWLIGTAFLANEIVPKIDSCYKAGIKEYLIMGHSQGGAISYLLTAHLYQLQKDGRLPADMRFKTYSSASPKAGNAFFAYEYEAKVAGGWGFNVINSADWVPELPFSVQTLSDFNNTNPFKNIEGIIREQKLLKRIALKHAYKQMKNPSEKAQRNYQKYLGNFASKSVVKNLPGYQPPAYFPSNNYVRIGPTIMLLADDAYYAEYPDSDKEIFIHHHPQAYLYLLERSKY</sequence>
<evidence type="ECO:0000313" key="4">
    <source>
        <dbReference type="Proteomes" id="UP000612680"/>
    </source>
</evidence>
<evidence type="ECO:0000256" key="1">
    <source>
        <dbReference type="SAM" id="SignalP"/>
    </source>
</evidence>
<dbReference type="SUPFAM" id="SSF53474">
    <property type="entry name" value="alpha/beta-Hydrolases"/>
    <property type="match status" value="1"/>
</dbReference>
<gene>
    <name evidence="3" type="ORF">HWI92_12565</name>
</gene>
<keyword evidence="4" id="KW-1185">Reference proteome</keyword>
<dbReference type="InterPro" id="IPR002921">
    <property type="entry name" value="Fungal_lipase-type"/>
</dbReference>
<dbReference type="InterPro" id="IPR051218">
    <property type="entry name" value="Sec_MonoDiacylglyc_Lipase"/>
</dbReference>
<feature type="signal peptide" evidence="1">
    <location>
        <begin position="1"/>
        <end position="29"/>
    </location>
</feature>
<dbReference type="PANTHER" id="PTHR45856">
    <property type="entry name" value="ALPHA/BETA-HYDROLASES SUPERFAMILY PROTEIN"/>
    <property type="match status" value="1"/>
</dbReference>
<proteinExistence type="predicted"/>
<evidence type="ECO:0000313" key="3">
    <source>
        <dbReference type="EMBL" id="QRR01680.1"/>
    </source>
</evidence>
<keyword evidence="1" id="KW-0732">Signal</keyword>
<protein>
    <submittedName>
        <fullName evidence="3">Lipase family protein</fullName>
    </submittedName>
</protein>
<organism evidence="3 4">
    <name type="scientific">Dyadobacter sandarakinus</name>
    <dbReference type="NCBI Taxonomy" id="2747268"/>
    <lineage>
        <taxon>Bacteria</taxon>
        <taxon>Pseudomonadati</taxon>
        <taxon>Bacteroidota</taxon>
        <taxon>Cytophagia</taxon>
        <taxon>Cytophagales</taxon>
        <taxon>Spirosomataceae</taxon>
        <taxon>Dyadobacter</taxon>
    </lineage>
</organism>
<feature type="chain" id="PRO_5045776773" evidence="1">
    <location>
        <begin position="30"/>
        <end position="374"/>
    </location>
</feature>
<dbReference type="Pfam" id="PF01764">
    <property type="entry name" value="Lipase_3"/>
    <property type="match status" value="1"/>
</dbReference>
<dbReference type="RefSeq" id="WP_204655517.1">
    <property type="nucleotide sequence ID" value="NZ_CP056775.1"/>
</dbReference>
<reference evidence="3 4" key="1">
    <citation type="submission" date="2020-06" db="EMBL/GenBank/DDBJ databases">
        <title>Dyadobacter sandarakinus sp. nov., isolated from the soil of the Arctic Yellow River Station.</title>
        <authorList>
            <person name="Zhang Y."/>
            <person name="Peng F."/>
        </authorList>
    </citation>
    <scope>NUCLEOTIDE SEQUENCE [LARGE SCALE GENOMIC DNA]</scope>
    <source>
        <strain evidence="3 4">Q3-56</strain>
    </source>
</reference>
<accession>A0ABX7I715</accession>
<evidence type="ECO:0000259" key="2">
    <source>
        <dbReference type="Pfam" id="PF01764"/>
    </source>
</evidence>
<dbReference type="InterPro" id="IPR029058">
    <property type="entry name" value="AB_hydrolase_fold"/>
</dbReference>
<feature type="domain" description="Fungal lipase-type" evidence="2">
    <location>
        <begin position="97"/>
        <end position="251"/>
    </location>
</feature>
<dbReference type="EMBL" id="CP056775">
    <property type="protein sequence ID" value="QRR01680.1"/>
    <property type="molecule type" value="Genomic_DNA"/>
</dbReference>
<name>A0ABX7I715_9BACT</name>
<dbReference type="Proteomes" id="UP000612680">
    <property type="component" value="Chromosome"/>
</dbReference>
<dbReference type="PANTHER" id="PTHR45856:SF24">
    <property type="entry name" value="FUNGAL LIPASE-LIKE DOMAIN-CONTAINING PROTEIN"/>
    <property type="match status" value="1"/>
</dbReference>